<organism evidence="2 3">
    <name type="scientific">Crucibulum laeve</name>
    <dbReference type="NCBI Taxonomy" id="68775"/>
    <lineage>
        <taxon>Eukaryota</taxon>
        <taxon>Fungi</taxon>
        <taxon>Dikarya</taxon>
        <taxon>Basidiomycota</taxon>
        <taxon>Agaricomycotina</taxon>
        <taxon>Agaricomycetes</taxon>
        <taxon>Agaricomycetidae</taxon>
        <taxon>Agaricales</taxon>
        <taxon>Agaricineae</taxon>
        <taxon>Nidulariaceae</taxon>
        <taxon>Crucibulum</taxon>
    </lineage>
</organism>
<dbReference type="InterPro" id="IPR036047">
    <property type="entry name" value="F-box-like_dom_sf"/>
</dbReference>
<accession>A0A5C3LQK9</accession>
<dbReference type="AlphaFoldDB" id="A0A5C3LQK9"/>
<evidence type="ECO:0000313" key="2">
    <source>
        <dbReference type="EMBL" id="TFK34598.1"/>
    </source>
</evidence>
<feature type="domain" description="F-box" evidence="1">
    <location>
        <begin position="14"/>
        <end position="60"/>
    </location>
</feature>
<dbReference type="Gene3D" id="1.20.1280.50">
    <property type="match status" value="1"/>
</dbReference>
<protein>
    <recommendedName>
        <fullName evidence="1">F-box domain-containing protein</fullName>
    </recommendedName>
</protein>
<keyword evidence="3" id="KW-1185">Reference proteome</keyword>
<dbReference type="OrthoDB" id="3068749at2759"/>
<dbReference type="Pfam" id="PF12937">
    <property type="entry name" value="F-box-like"/>
    <property type="match status" value="1"/>
</dbReference>
<evidence type="ECO:0000313" key="3">
    <source>
        <dbReference type="Proteomes" id="UP000308652"/>
    </source>
</evidence>
<dbReference type="SUPFAM" id="SSF81383">
    <property type="entry name" value="F-box domain"/>
    <property type="match status" value="1"/>
</dbReference>
<gene>
    <name evidence="2" type="ORF">BDQ12DRAFT_689554</name>
</gene>
<proteinExistence type="predicted"/>
<dbReference type="EMBL" id="ML213630">
    <property type="protein sequence ID" value="TFK34598.1"/>
    <property type="molecule type" value="Genomic_DNA"/>
</dbReference>
<dbReference type="InterPro" id="IPR001810">
    <property type="entry name" value="F-box_dom"/>
</dbReference>
<name>A0A5C3LQK9_9AGAR</name>
<sequence>MVLQSLIHSIYTTESYLLNLPPELIVSVLEETRWQDLLTVRRVCRTLYDFSRSHAVWCGIFSRYLAGLPRIFRRPQTYLDRYTPRELEHLVISQICAEIGWIKPDATWLYRHVKLNENLEDQCLSIVPKSIRLLEGGRWLLVGTETGSIITYDLHKPEPKGEILLQPDDIMDVQEIFDICVEIDRTSPTLAVNVALTPFSFYSG</sequence>
<reference evidence="2 3" key="1">
    <citation type="journal article" date="2019" name="Nat. Ecol. Evol.">
        <title>Megaphylogeny resolves global patterns of mushroom evolution.</title>
        <authorList>
            <person name="Varga T."/>
            <person name="Krizsan K."/>
            <person name="Foldi C."/>
            <person name="Dima B."/>
            <person name="Sanchez-Garcia M."/>
            <person name="Sanchez-Ramirez S."/>
            <person name="Szollosi G.J."/>
            <person name="Szarkandi J.G."/>
            <person name="Papp V."/>
            <person name="Albert L."/>
            <person name="Andreopoulos W."/>
            <person name="Angelini C."/>
            <person name="Antonin V."/>
            <person name="Barry K.W."/>
            <person name="Bougher N.L."/>
            <person name="Buchanan P."/>
            <person name="Buyck B."/>
            <person name="Bense V."/>
            <person name="Catcheside P."/>
            <person name="Chovatia M."/>
            <person name="Cooper J."/>
            <person name="Damon W."/>
            <person name="Desjardin D."/>
            <person name="Finy P."/>
            <person name="Geml J."/>
            <person name="Haridas S."/>
            <person name="Hughes K."/>
            <person name="Justo A."/>
            <person name="Karasinski D."/>
            <person name="Kautmanova I."/>
            <person name="Kiss B."/>
            <person name="Kocsube S."/>
            <person name="Kotiranta H."/>
            <person name="LaButti K.M."/>
            <person name="Lechner B.E."/>
            <person name="Liimatainen K."/>
            <person name="Lipzen A."/>
            <person name="Lukacs Z."/>
            <person name="Mihaltcheva S."/>
            <person name="Morgado L.N."/>
            <person name="Niskanen T."/>
            <person name="Noordeloos M.E."/>
            <person name="Ohm R.A."/>
            <person name="Ortiz-Santana B."/>
            <person name="Ovrebo C."/>
            <person name="Racz N."/>
            <person name="Riley R."/>
            <person name="Savchenko A."/>
            <person name="Shiryaev A."/>
            <person name="Soop K."/>
            <person name="Spirin V."/>
            <person name="Szebenyi C."/>
            <person name="Tomsovsky M."/>
            <person name="Tulloss R.E."/>
            <person name="Uehling J."/>
            <person name="Grigoriev I.V."/>
            <person name="Vagvolgyi C."/>
            <person name="Papp T."/>
            <person name="Martin F.M."/>
            <person name="Miettinen O."/>
            <person name="Hibbett D.S."/>
            <person name="Nagy L.G."/>
        </authorList>
    </citation>
    <scope>NUCLEOTIDE SEQUENCE [LARGE SCALE GENOMIC DNA]</scope>
    <source>
        <strain evidence="2 3">CBS 166.37</strain>
    </source>
</reference>
<evidence type="ECO:0000259" key="1">
    <source>
        <dbReference type="PROSITE" id="PS50181"/>
    </source>
</evidence>
<dbReference type="PROSITE" id="PS50181">
    <property type="entry name" value="FBOX"/>
    <property type="match status" value="1"/>
</dbReference>
<dbReference type="SMART" id="SM00256">
    <property type="entry name" value="FBOX"/>
    <property type="match status" value="1"/>
</dbReference>
<dbReference type="Proteomes" id="UP000308652">
    <property type="component" value="Unassembled WGS sequence"/>
</dbReference>